<dbReference type="Proteomes" id="UP001152049">
    <property type="component" value="Unassembled WGS sequence"/>
</dbReference>
<gene>
    <name evidence="1" type="ORF">NW762_014802</name>
</gene>
<dbReference type="AlphaFoldDB" id="A0A9W8RKS8"/>
<reference evidence="1" key="1">
    <citation type="submission" date="2022-09" db="EMBL/GenBank/DDBJ databases">
        <title>Fusarium specimens isolated from Avocado Roots.</title>
        <authorList>
            <person name="Stajich J."/>
            <person name="Roper C."/>
            <person name="Heimlech-Rivalta G."/>
        </authorList>
    </citation>
    <scope>NUCLEOTIDE SEQUENCE</scope>
    <source>
        <strain evidence="1">CF00136</strain>
    </source>
</reference>
<proteinExistence type="predicted"/>
<accession>A0A9W8RKS8</accession>
<sequence>MAAKPHDPDSAPNVSVLVQKHEDVMIQKMGWAVDKVINFNRQGKRVLIYVKENQTASTLNEMILAAGYHSRDISNMSSHSDRGLAIYHFNDAKQGTDALITTFAVGKVGSNFYGACHRGLILEYPNNLDDLVSATSCLQSIGQTEAVQWGTCYIHGTLDMLQDLILARKAAAKLVLDPRRYPGITGELRVICAFHTVAIIVGQTSSRYPRARVHWTNMESDEIKREGLFYSAVAKFLDENPESASKFNSETMAKIAKSWKPEKGLTMDHVDGKLPPIEDGVVLYNYVVGGFKEGML</sequence>
<dbReference type="InterPro" id="IPR027417">
    <property type="entry name" value="P-loop_NTPase"/>
</dbReference>
<dbReference type="EMBL" id="JAOQAZ010000057">
    <property type="protein sequence ID" value="KAJ4243471.1"/>
    <property type="molecule type" value="Genomic_DNA"/>
</dbReference>
<protein>
    <submittedName>
        <fullName evidence="1">Uncharacterized protein</fullName>
    </submittedName>
</protein>
<dbReference type="SUPFAM" id="SSF52540">
    <property type="entry name" value="P-loop containing nucleoside triphosphate hydrolases"/>
    <property type="match status" value="1"/>
</dbReference>
<evidence type="ECO:0000313" key="1">
    <source>
        <dbReference type="EMBL" id="KAJ4243471.1"/>
    </source>
</evidence>
<evidence type="ECO:0000313" key="2">
    <source>
        <dbReference type="Proteomes" id="UP001152049"/>
    </source>
</evidence>
<dbReference type="Gene3D" id="3.40.50.300">
    <property type="entry name" value="P-loop containing nucleotide triphosphate hydrolases"/>
    <property type="match status" value="1"/>
</dbReference>
<keyword evidence="2" id="KW-1185">Reference proteome</keyword>
<dbReference type="OrthoDB" id="5023592at2759"/>
<name>A0A9W8RKS8_9HYPO</name>
<comment type="caution">
    <text evidence="1">The sequence shown here is derived from an EMBL/GenBank/DDBJ whole genome shotgun (WGS) entry which is preliminary data.</text>
</comment>
<organism evidence="1 2">
    <name type="scientific">Fusarium torreyae</name>
    <dbReference type="NCBI Taxonomy" id="1237075"/>
    <lineage>
        <taxon>Eukaryota</taxon>
        <taxon>Fungi</taxon>
        <taxon>Dikarya</taxon>
        <taxon>Ascomycota</taxon>
        <taxon>Pezizomycotina</taxon>
        <taxon>Sordariomycetes</taxon>
        <taxon>Hypocreomycetidae</taxon>
        <taxon>Hypocreales</taxon>
        <taxon>Nectriaceae</taxon>
        <taxon>Fusarium</taxon>
    </lineage>
</organism>